<proteinExistence type="predicted"/>
<feature type="region of interest" description="Disordered" evidence="1">
    <location>
        <begin position="191"/>
        <end position="228"/>
    </location>
</feature>
<evidence type="ECO:0000313" key="2">
    <source>
        <dbReference type="EMBL" id="KAG5557525.1"/>
    </source>
</evidence>
<feature type="compositionally biased region" description="Basic and acidic residues" evidence="1">
    <location>
        <begin position="191"/>
        <end position="201"/>
    </location>
</feature>
<dbReference type="AlphaFoldDB" id="A0AAV6KYJ5"/>
<name>A0AAV6KYJ5_9ERIC</name>
<dbReference type="Proteomes" id="UP000823749">
    <property type="component" value="Chromosome 3"/>
</dbReference>
<accession>A0AAV6KYJ5</accession>
<evidence type="ECO:0008006" key="4">
    <source>
        <dbReference type="Google" id="ProtNLM"/>
    </source>
</evidence>
<dbReference type="EMBL" id="JACTNZ010000003">
    <property type="protein sequence ID" value="KAG5557525.1"/>
    <property type="molecule type" value="Genomic_DNA"/>
</dbReference>
<evidence type="ECO:0000313" key="3">
    <source>
        <dbReference type="Proteomes" id="UP000823749"/>
    </source>
</evidence>
<keyword evidence="3" id="KW-1185">Reference proteome</keyword>
<reference evidence="2" key="1">
    <citation type="submission" date="2020-08" db="EMBL/GenBank/DDBJ databases">
        <title>Plant Genome Project.</title>
        <authorList>
            <person name="Zhang R.-G."/>
        </authorList>
    </citation>
    <scope>NUCLEOTIDE SEQUENCE</scope>
    <source>
        <strain evidence="2">WSP0</strain>
        <tissue evidence="2">Leaf</tissue>
    </source>
</reference>
<dbReference type="PANTHER" id="PTHR34427">
    <property type="entry name" value="DUF4283 DOMAIN PROTEIN"/>
    <property type="match status" value="1"/>
</dbReference>
<evidence type="ECO:0000256" key="1">
    <source>
        <dbReference type="SAM" id="MobiDB-lite"/>
    </source>
</evidence>
<gene>
    <name evidence="2" type="ORF">RHGRI_007682</name>
</gene>
<feature type="compositionally biased region" description="Acidic residues" evidence="1">
    <location>
        <begin position="202"/>
        <end position="222"/>
    </location>
</feature>
<sequence>MKVKSQFRKEGKSYADVLKDKGAGLQKDKGTGLQKSKWVVAKNLSIRLKEIGNEWLHRSIVAKLIPMRSIALFQDQLKTLGYLNIEVRPMGGDFIVLTLSSVEVRDASLKDDELWFKDWYIEFQRWEETKQIQPSRLIWLNYYGLPLHLWNSNSFSALGQKWGNVVQISEETVKGFSYVVGKEVVLQSRGRDQAGGNKDDDFICDEEDESMDEQSDEEEDMISTDTEPRESAAAKFAAAVPFILTAFSDGIATAATIVV</sequence>
<comment type="caution">
    <text evidence="2">The sequence shown here is derived from an EMBL/GenBank/DDBJ whole genome shotgun (WGS) entry which is preliminary data.</text>
</comment>
<organism evidence="2 3">
    <name type="scientific">Rhododendron griersonianum</name>
    <dbReference type="NCBI Taxonomy" id="479676"/>
    <lineage>
        <taxon>Eukaryota</taxon>
        <taxon>Viridiplantae</taxon>
        <taxon>Streptophyta</taxon>
        <taxon>Embryophyta</taxon>
        <taxon>Tracheophyta</taxon>
        <taxon>Spermatophyta</taxon>
        <taxon>Magnoliopsida</taxon>
        <taxon>eudicotyledons</taxon>
        <taxon>Gunneridae</taxon>
        <taxon>Pentapetalae</taxon>
        <taxon>asterids</taxon>
        <taxon>Ericales</taxon>
        <taxon>Ericaceae</taxon>
        <taxon>Ericoideae</taxon>
        <taxon>Rhodoreae</taxon>
        <taxon>Rhododendron</taxon>
    </lineage>
</organism>
<protein>
    <recommendedName>
        <fullName evidence="4">DUF4283 domain-containing protein</fullName>
    </recommendedName>
</protein>
<dbReference type="PANTHER" id="PTHR34427:SF5">
    <property type="entry name" value="DUF4283 DOMAIN-CONTAINING PROTEIN"/>
    <property type="match status" value="1"/>
</dbReference>